<evidence type="ECO:0000256" key="2">
    <source>
        <dbReference type="ARBA" id="ARBA00017703"/>
    </source>
</evidence>
<feature type="domain" description="DNA polymerase III delta subunit-like C-terminal" evidence="10">
    <location>
        <begin position="215"/>
        <end position="340"/>
    </location>
</feature>
<name>A0A4U9XJ46_9STRE</name>
<keyword evidence="6" id="KW-0239">DNA-directed DNA polymerase</keyword>
<evidence type="ECO:0000256" key="4">
    <source>
        <dbReference type="ARBA" id="ARBA00022695"/>
    </source>
</evidence>
<sequence length="343" mass="39266">MIAIEKVKKLSKDKLGLVTLITGDDLGQFSQIKEEVLKIIAYDKDDLTYSYFDLSEGGYLEAEMDLLSLPFFADTKFVIFDHFLDITTQKKNYLKENELKSFESYLENPLATTKLIIFAPGKLDGKRRIVKLLKRDAEVIEALPLKEAELRQYFQSKGKEIGLVFDSGVFDKLLLKSNGDFSQMAKNLLFLKTYKGQGNITLEDVDEAIPKTLHDNIFDLSRFILQGSSDQVTELVHDLRLAGEDEIKLIAILLGQFRLYLQIKLLMQDGKSEQQIVLTLSDLMARRVNPYQVKFAIRDSQHLSVAYLERIVKVLIETDYQIKRGVNDKSYLFDLALLKLMIG</sequence>
<dbReference type="InterPro" id="IPR048466">
    <property type="entry name" value="DNA_pol3_delta-like_C"/>
</dbReference>
<dbReference type="Proteomes" id="UP000394068">
    <property type="component" value="Unassembled WGS sequence"/>
</dbReference>
<dbReference type="PANTHER" id="PTHR34388:SF1">
    <property type="entry name" value="DNA POLYMERASE III SUBUNIT DELTA"/>
    <property type="match status" value="1"/>
</dbReference>
<dbReference type="InterPro" id="IPR027417">
    <property type="entry name" value="P-loop_NTPase"/>
</dbReference>
<comment type="similarity">
    <text evidence="7">Belongs to the DNA polymerase HolA subunit family.</text>
</comment>
<dbReference type="InterPro" id="IPR005790">
    <property type="entry name" value="DNA_polIII_delta"/>
</dbReference>
<dbReference type="EMBL" id="CABEHT010000001">
    <property type="protein sequence ID" value="VTS12792.1"/>
    <property type="molecule type" value="Genomic_DNA"/>
</dbReference>
<reference evidence="11 12" key="1">
    <citation type="submission" date="2019-05" db="EMBL/GenBank/DDBJ databases">
        <authorList>
            <consortium name="Pathogen Informatics"/>
        </authorList>
    </citation>
    <scope>NUCLEOTIDE SEQUENCE [LARGE SCALE GENOMIC DNA]</scope>
    <source>
        <strain evidence="11 12">NCTC5386</strain>
    </source>
</reference>
<dbReference type="InterPro" id="IPR010372">
    <property type="entry name" value="DNA_pol3_delta_N"/>
</dbReference>
<dbReference type="SUPFAM" id="SSF52540">
    <property type="entry name" value="P-loop containing nucleoside triphosphate hydrolases"/>
    <property type="match status" value="1"/>
</dbReference>
<comment type="catalytic activity">
    <reaction evidence="8">
        <text>DNA(n) + a 2'-deoxyribonucleoside 5'-triphosphate = DNA(n+1) + diphosphate</text>
        <dbReference type="Rhea" id="RHEA:22508"/>
        <dbReference type="Rhea" id="RHEA-COMP:17339"/>
        <dbReference type="Rhea" id="RHEA-COMP:17340"/>
        <dbReference type="ChEBI" id="CHEBI:33019"/>
        <dbReference type="ChEBI" id="CHEBI:61560"/>
        <dbReference type="ChEBI" id="CHEBI:173112"/>
        <dbReference type="EC" id="2.7.7.7"/>
    </reaction>
</comment>
<dbReference type="SUPFAM" id="SSF48019">
    <property type="entry name" value="post-AAA+ oligomerization domain-like"/>
    <property type="match status" value="1"/>
</dbReference>
<organism evidence="11 12">
    <name type="scientific">Streptococcus pseudoporcinus</name>
    <dbReference type="NCBI Taxonomy" id="361101"/>
    <lineage>
        <taxon>Bacteria</taxon>
        <taxon>Bacillati</taxon>
        <taxon>Bacillota</taxon>
        <taxon>Bacilli</taxon>
        <taxon>Lactobacillales</taxon>
        <taxon>Streptococcaceae</taxon>
        <taxon>Streptococcus</taxon>
    </lineage>
</organism>
<dbReference type="InterPro" id="IPR008921">
    <property type="entry name" value="DNA_pol3_clamp-load_cplx_C"/>
</dbReference>
<evidence type="ECO:0000256" key="1">
    <source>
        <dbReference type="ARBA" id="ARBA00012417"/>
    </source>
</evidence>
<evidence type="ECO:0000256" key="7">
    <source>
        <dbReference type="ARBA" id="ARBA00034754"/>
    </source>
</evidence>
<protein>
    <recommendedName>
        <fullName evidence="2">DNA polymerase III subunit delta</fullName>
        <ecNumber evidence="1">2.7.7.7</ecNumber>
    </recommendedName>
</protein>
<evidence type="ECO:0000259" key="9">
    <source>
        <dbReference type="Pfam" id="PF06144"/>
    </source>
</evidence>
<evidence type="ECO:0000256" key="8">
    <source>
        <dbReference type="ARBA" id="ARBA00049244"/>
    </source>
</evidence>
<dbReference type="GO" id="GO:0003887">
    <property type="term" value="F:DNA-directed DNA polymerase activity"/>
    <property type="evidence" value="ECO:0007669"/>
    <property type="project" value="UniProtKB-KW"/>
</dbReference>
<dbReference type="GO" id="GO:0003677">
    <property type="term" value="F:DNA binding"/>
    <property type="evidence" value="ECO:0007669"/>
    <property type="project" value="InterPro"/>
</dbReference>
<feature type="domain" description="DNA polymerase III delta N-terminal" evidence="9">
    <location>
        <begin position="20"/>
        <end position="142"/>
    </location>
</feature>
<dbReference type="Pfam" id="PF06144">
    <property type="entry name" value="DNA_pol3_delta"/>
    <property type="match status" value="1"/>
</dbReference>
<dbReference type="PANTHER" id="PTHR34388">
    <property type="entry name" value="DNA POLYMERASE III SUBUNIT DELTA"/>
    <property type="match status" value="1"/>
</dbReference>
<dbReference type="Gene3D" id="3.40.50.300">
    <property type="entry name" value="P-loop containing nucleotide triphosphate hydrolases"/>
    <property type="match status" value="1"/>
</dbReference>
<dbReference type="Gene3D" id="1.20.272.10">
    <property type="match status" value="1"/>
</dbReference>
<keyword evidence="5" id="KW-0235">DNA replication</keyword>
<evidence type="ECO:0000259" key="10">
    <source>
        <dbReference type="Pfam" id="PF21694"/>
    </source>
</evidence>
<evidence type="ECO:0000256" key="3">
    <source>
        <dbReference type="ARBA" id="ARBA00022679"/>
    </source>
</evidence>
<evidence type="ECO:0000256" key="6">
    <source>
        <dbReference type="ARBA" id="ARBA00022932"/>
    </source>
</evidence>
<evidence type="ECO:0000256" key="5">
    <source>
        <dbReference type="ARBA" id="ARBA00022705"/>
    </source>
</evidence>
<keyword evidence="4" id="KW-0548">Nucleotidyltransferase</keyword>
<dbReference type="AlphaFoldDB" id="A0A4U9XJ46"/>
<dbReference type="RefSeq" id="WP_077322091.1">
    <property type="nucleotide sequence ID" value="NZ_CABEHT010000001.1"/>
</dbReference>
<keyword evidence="3" id="KW-0808">Transferase</keyword>
<dbReference type="GO" id="GO:0006261">
    <property type="term" value="P:DNA-templated DNA replication"/>
    <property type="evidence" value="ECO:0007669"/>
    <property type="project" value="TreeGrafter"/>
</dbReference>
<dbReference type="Pfam" id="PF21694">
    <property type="entry name" value="DNA_pol3_delta_C"/>
    <property type="match status" value="1"/>
</dbReference>
<evidence type="ECO:0000313" key="12">
    <source>
        <dbReference type="Proteomes" id="UP000394068"/>
    </source>
</evidence>
<accession>A0A4U9XJ46</accession>
<proteinExistence type="inferred from homology"/>
<dbReference type="GO" id="GO:0009360">
    <property type="term" value="C:DNA polymerase III complex"/>
    <property type="evidence" value="ECO:0007669"/>
    <property type="project" value="InterPro"/>
</dbReference>
<gene>
    <name evidence="11" type="primary">holA</name>
    <name evidence="11" type="ORF">NCTC5386_00626</name>
</gene>
<dbReference type="EC" id="2.7.7.7" evidence="1"/>
<dbReference type="NCBIfam" id="TIGR01128">
    <property type="entry name" value="holA"/>
    <property type="match status" value="1"/>
</dbReference>
<evidence type="ECO:0000313" key="11">
    <source>
        <dbReference type="EMBL" id="VTS12792.1"/>
    </source>
</evidence>